<organism evidence="1 2">
    <name type="scientific">Pseudomonas phage vB_PaeM_PA5oct</name>
    <dbReference type="NCBI Taxonomy" id="2163605"/>
    <lineage>
        <taxon>Viruses</taxon>
        <taxon>Duplodnaviria</taxon>
        <taxon>Heunggongvirae</taxon>
        <taxon>Uroviricota</taxon>
        <taxon>Caudoviricetes</taxon>
        <taxon>Arenbergviridae</taxon>
        <taxon>Wroclawvirus</taxon>
        <taxon>Wroclawvirus PA5oct</taxon>
    </lineage>
</organism>
<sequence>MKYIADIEYRMLASITYIVSITARCTSIYEDAYSDFVIFCIADVFGSYIIQYMTERNNRFIAVYEYTYSTI</sequence>
<reference evidence="2" key="1">
    <citation type="journal article" date="2020" name="bioRxiv">
        <title>Integrative omics analysis of Pseudomonas aeruginosa virus PA5oct highlights the molecular complexity of jumbo phages.</title>
        <authorList>
            <person name="Lood C."/>
            <person name="Danis-Wlodarczyk K."/>
            <person name="Blasdel B.G."/>
            <person name="Jang H.B."/>
            <person name="Vandenheuvel D."/>
            <person name="Briers Y."/>
            <person name="Noben J.-P."/>
            <person name="van Noort V."/>
            <person name="Drulis-Kawa Z."/>
            <person name="Lavigne R."/>
        </authorList>
    </citation>
    <scope>NUCLEOTIDE SEQUENCE [LARGE SCALE GENOMIC DNA]</scope>
</reference>
<dbReference type="EMBL" id="MK797984">
    <property type="protein sequence ID" value="QCG76307.1"/>
    <property type="molecule type" value="Genomic_DNA"/>
</dbReference>
<evidence type="ECO:0000313" key="2">
    <source>
        <dbReference type="Proteomes" id="UP000316733"/>
    </source>
</evidence>
<protein>
    <submittedName>
        <fullName evidence="1">Uncharacterized protein</fullName>
    </submittedName>
</protein>
<accession>A0A4Y5JUF8</accession>
<evidence type="ECO:0000313" key="1">
    <source>
        <dbReference type="EMBL" id="QCG76307.1"/>
    </source>
</evidence>
<dbReference type="Proteomes" id="UP000316733">
    <property type="component" value="Segment"/>
</dbReference>
<keyword evidence="2" id="KW-1185">Reference proteome</keyword>
<proteinExistence type="predicted"/>
<gene>
    <name evidence="1" type="ORF">EST35_0439</name>
</gene>
<name>A0A4Y5JUF8_9CAUD</name>